<dbReference type="Gene3D" id="3.40.1620.10">
    <property type="entry name" value="YefM-like domain"/>
    <property type="match status" value="1"/>
</dbReference>
<name>A0ABN6VLU9_9HYPH</name>
<keyword evidence="4" id="KW-1185">Reference proteome</keyword>
<proteinExistence type="inferred from homology"/>
<sequence>MAGMIRVSSTDFGKEVGRYQDAALSQPVIVTRNGRDRTVMISAEEYWRLKSRDRQVYRAGELPNDLFEAIKNAKMDERHAHLDELIQDWTP</sequence>
<organism evidence="3 4">
    <name type="scientific">Methylocystis iwaonis</name>
    <dbReference type="NCBI Taxonomy" id="2885079"/>
    <lineage>
        <taxon>Bacteria</taxon>
        <taxon>Pseudomonadati</taxon>
        <taxon>Pseudomonadota</taxon>
        <taxon>Alphaproteobacteria</taxon>
        <taxon>Hyphomicrobiales</taxon>
        <taxon>Methylocystaceae</taxon>
        <taxon>Methylocystis</taxon>
    </lineage>
</organism>
<evidence type="ECO:0000256" key="2">
    <source>
        <dbReference type="RuleBase" id="RU362080"/>
    </source>
</evidence>
<comment type="similarity">
    <text evidence="1 2">Belongs to the phD/YefM antitoxin family.</text>
</comment>
<dbReference type="Proteomes" id="UP001317629">
    <property type="component" value="Plasmid pSS37A-Re-6"/>
</dbReference>
<evidence type="ECO:0000313" key="3">
    <source>
        <dbReference type="EMBL" id="BDV36741.1"/>
    </source>
</evidence>
<evidence type="ECO:0000256" key="1">
    <source>
        <dbReference type="ARBA" id="ARBA00009981"/>
    </source>
</evidence>
<evidence type="ECO:0000313" key="4">
    <source>
        <dbReference type="Proteomes" id="UP001317629"/>
    </source>
</evidence>
<gene>
    <name evidence="3" type="ORF">SS37A_42710</name>
</gene>
<dbReference type="Pfam" id="PF02604">
    <property type="entry name" value="PhdYeFM_antitox"/>
    <property type="match status" value="1"/>
</dbReference>
<dbReference type="InterPro" id="IPR036165">
    <property type="entry name" value="YefM-like_sf"/>
</dbReference>
<dbReference type="InterPro" id="IPR006442">
    <property type="entry name" value="Antitoxin_Phd/YefM"/>
</dbReference>
<dbReference type="RefSeq" id="WP_281932842.1">
    <property type="nucleotide sequence ID" value="NZ_AP027148.1"/>
</dbReference>
<geneLocation type="plasmid" evidence="3 4">
    <name>pSS37A-Re-6</name>
</geneLocation>
<reference evidence="3 4" key="1">
    <citation type="journal article" date="2023" name="Int. J. Syst. Evol. Microbiol.">
        <title>Methylocystis iwaonis sp. nov., a type II methane-oxidizing bacterium from surface soil of a rice paddy field in Japan, and emended description of the genus Methylocystis (ex Whittenbury et al. 1970) Bowman et al. 1993.</title>
        <authorList>
            <person name="Kaise H."/>
            <person name="Sawadogo J.B."/>
            <person name="Alam M.S."/>
            <person name="Ueno C."/>
            <person name="Dianou D."/>
            <person name="Shinjo R."/>
            <person name="Asakawa S."/>
        </authorList>
    </citation>
    <scope>NUCLEOTIDE SEQUENCE [LARGE SCALE GENOMIC DNA]</scope>
    <source>
        <strain evidence="3 4">SS37A-Re</strain>
    </source>
</reference>
<protein>
    <recommendedName>
        <fullName evidence="2">Antitoxin</fullName>
    </recommendedName>
</protein>
<accession>A0ABN6VLU9</accession>
<keyword evidence="3" id="KW-0614">Plasmid</keyword>
<comment type="function">
    <text evidence="2">Antitoxin component of a type II toxin-antitoxin (TA) system.</text>
</comment>
<dbReference type="SUPFAM" id="SSF143120">
    <property type="entry name" value="YefM-like"/>
    <property type="match status" value="1"/>
</dbReference>
<dbReference type="EMBL" id="AP027148">
    <property type="protein sequence ID" value="BDV36741.1"/>
    <property type="molecule type" value="Genomic_DNA"/>
</dbReference>